<organism evidence="1 2">
    <name type="scientific">Methylobrevis albus</name>
    <dbReference type="NCBI Taxonomy" id="2793297"/>
    <lineage>
        <taxon>Bacteria</taxon>
        <taxon>Pseudomonadati</taxon>
        <taxon>Pseudomonadota</taxon>
        <taxon>Alphaproteobacteria</taxon>
        <taxon>Hyphomicrobiales</taxon>
        <taxon>Pleomorphomonadaceae</taxon>
        <taxon>Methylobrevis</taxon>
    </lineage>
</organism>
<name>A0A931I644_9HYPH</name>
<comment type="caution">
    <text evidence="1">The sequence shown here is derived from an EMBL/GenBank/DDBJ whole genome shotgun (WGS) entry which is preliminary data.</text>
</comment>
<dbReference type="RefSeq" id="WP_197312606.1">
    <property type="nucleotide sequence ID" value="NZ_JADZLT010000055.1"/>
</dbReference>
<protein>
    <submittedName>
        <fullName evidence="1">Uncharacterized protein</fullName>
    </submittedName>
</protein>
<evidence type="ECO:0000313" key="1">
    <source>
        <dbReference type="EMBL" id="MBH0239518.1"/>
    </source>
</evidence>
<dbReference type="Proteomes" id="UP000631694">
    <property type="component" value="Unassembled WGS sequence"/>
</dbReference>
<dbReference type="EMBL" id="JADZLT010000055">
    <property type="protein sequence ID" value="MBH0239518.1"/>
    <property type="molecule type" value="Genomic_DNA"/>
</dbReference>
<sequence>MNALVGVAMHVVAGLLLLLVLLFSPEPARAELVAVNGATGHGFVFTYRRHCYVILPSHVHGRKRRISILTAAPSATGDADIFRSFAPATDLSIGLVRPGFEPRCNDRWEDLPDRVDPLLDASDEGTLVRLSSTGLALHVPMAIVSRDYETFTAKPVGEEREAEIFQGISGAILRIDGQPVGMAIESGSVSEAVFLRIDAIRARLDRLLEGQGAAAEVAGGPEAETPAAGAAASGQGCTPGGLPLKSAVCNREPVAPEFGCSNLVTGEAAVLMPPGRFEMVVEIDRDDAVPVSEVSLAASPVEGESTAPKAVRIEIDSSASGRPRWRAFGTGDMTPFGAFLLRNGTAPYARRLKLTVEGTWDAAQPVTLGCVGVR</sequence>
<accession>A0A931I644</accession>
<evidence type="ECO:0000313" key="2">
    <source>
        <dbReference type="Proteomes" id="UP000631694"/>
    </source>
</evidence>
<dbReference type="AlphaFoldDB" id="A0A931I644"/>
<proteinExistence type="predicted"/>
<keyword evidence="2" id="KW-1185">Reference proteome</keyword>
<reference evidence="1" key="1">
    <citation type="submission" date="2020-12" db="EMBL/GenBank/DDBJ databases">
        <title>Methylobrevis albus sp. nov., isolated from fresh water lack sediment.</title>
        <authorList>
            <person name="Zou Q."/>
        </authorList>
    </citation>
    <scope>NUCLEOTIDE SEQUENCE</scope>
    <source>
        <strain evidence="1">L22</strain>
    </source>
</reference>
<gene>
    <name evidence="1" type="ORF">I5731_16975</name>
</gene>